<dbReference type="STRING" id="504.KKKWG1_1992"/>
<protein>
    <submittedName>
        <fullName evidence="1">Uncharacterized protein</fullName>
    </submittedName>
</protein>
<dbReference type="EMBL" id="AFHS01000047">
    <property type="protein sequence ID" value="EGK08277.1"/>
    <property type="molecule type" value="Genomic_DNA"/>
</dbReference>
<dbReference type="HOGENOM" id="CLU_3008254_0_0_4"/>
<sequence>MIFVFDLNDLDNLSTSYKQACPENTSVVWIVDEKAACTFCKPNIRNPQIDSGLNLD</sequence>
<evidence type="ECO:0000313" key="2">
    <source>
        <dbReference type="Proteomes" id="UP000004207"/>
    </source>
</evidence>
<keyword evidence="2" id="KW-1185">Reference proteome</keyword>
<comment type="caution">
    <text evidence="1">The sequence shown here is derived from an EMBL/GenBank/DDBJ whole genome shotgun (WGS) entry which is preliminary data.</text>
</comment>
<proteinExistence type="predicted"/>
<dbReference type="AlphaFoldDB" id="F5S8B4"/>
<accession>F5S8B4</accession>
<reference evidence="1 2" key="1">
    <citation type="submission" date="2011-04" db="EMBL/GenBank/DDBJ databases">
        <authorList>
            <person name="Muzny D."/>
            <person name="Qin X."/>
            <person name="Deng J."/>
            <person name="Jiang H."/>
            <person name="Liu Y."/>
            <person name="Qu J."/>
            <person name="Song X.-Z."/>
            <person name="Zhang L."/>
            <person name="Thornton R."/>
            <person name="Coyle M."/>
            <person name="Francisco L."/>
            <person name="Jackson L."/>
            <person name="Javaid M."/>
            <person name="Korchina V."/>
            <person name="Kovar C."/>
            <person name="Mata R."/>
            <person name="Mathew T."/>
            <person name="Ngo R."/>
            <person name="Nguyen L."/>
            <person name="Nguyen N."/>
            <person name="Okwuonu G."/>
            <person name="Ongeri F."/>
            <person name="Pham C."/>
            <person name="Simmons D."/>
            <person name="Wilczek-Boney K."/>
            <person name="Hale W."/>
            <person name="Jakkamsetti A."/>
            <person name="Pham P."/>
            <person name="Ruth R."/>
            <person name="San Lucas F."/>
            <person name="Warren J."/>
            <person name="Zhang J."/>
            <person name="Zhao Z."/>
            <person name="Zhou C."/>
            <person name="Zhu D."/>
            <person name="Lee S."/>
            <person name="Bess C."/>
            <person name="Blankenburg K."/>
            <person name="Forbes L."/>
            <person name="Fu Q."/>
            <person name="Gubbala S."/>
            <person name="Hirani K."/>
            <person name="Jayaseelan J.C."/>
            <person name="Lara F."/>
            <person name="Munidasa M."/>
            <person name="Palculict T."/>
            <person name="Patil S."/>
            <person name="Pu L.-L."/>
            <person name="Saada N."/>
            <person name="Tang L."/>
            <person name="Weissenberger G."/>
            <person name="Zhu Y."/>
            <person name="Hemphill L."/>
            <person name="Shang Y."/>
            <person name="Youmans B."/>
            <person name="Ayvaz T."/>
            <person name="Ross M."/>
            <person name="Santibanez J."/>
            <person name="Aqrawi P."/>
            <person name="Gross S."/>
            <person name="Joshi V."/>
            <person name="Fowler G."/>
            <person name="Nazareth L."/>
            <person name="Reid J."/>
            <person name="Worley K."/>
            <person name="Petrosino J."/>
            <person name="Highlander S."/>
            <person name="Gibbs R."/>
        </authorList>
    </citation>
    <scope>NUCLEOTIDE SEQUENCE [LARGE SCALE GENOMIC DNA]</scope>
    <source>
        <strain evidence="1 2">ATCC 23330</strain>
    </source>
</reference>
<dbReference type="Proteomes" id="UP000004207">
    <property type="component" value="Unassembled WGS sequence"/>
</dbReference>
<name>F5S8B4_KINKI</name>
<evidence type="ECO:0000313" key="1">
    <source>
        <dbReference type="EMBL" id="EGK08277.1"/>
    </source>
</evidence>
<organism evidence="1 2">
    <name type="scientific">Kingella kingae ATCC 23330</name>
    <dbReference type="NCBI Taxonomy" id="887327"/>
    <lineage>
        <taxon>Bacteria</taxon>
        <taxon>Pseudomonadati</taxon>
        <taxon>Pseudomonadota</taxon>
        <taxon>Betaproteobacteria</taxon>
        <taxon>Neisseriales</taxon>
        <taxon>Neisseriaceae</taxon>
        <taxon>Kingella</taxon>
    </lineage>
</organism>
<gene>
    <name evidence="1" type="ORF">HMPREF0476_1445</name>
</gene>